<dbReference type="PANTHER" id="PTHR30454">
    <property type="entry name" value="4-HYDROXY-3-METHYLBUT-2-EN-1-YL DIPHOSPHATE SYNTHASE"/>
    <property type="match status" value="1"/>
</dbReference>
<evidence type="ECO:0000259" key="9">
    <source>
        <dbReference type="Pfam" id="PF26540"/>
    </source>
</evidence>
<dbReference type="Pfam" id="PF26540">
    <property type="entry name" value="GcpE_C"/>
    <property type="match status" value="1"/>
</dbReference>
<dbReference type="InterPro" id="IPR017178">
    <property type="entry name" value="IspG_atypical"/>
</dbReference>
<organism evidence="10 11">
    <name type="scientific">Porphyromonas uenonis 60-3</name>
    <dbReference type="NCBI Taxonomy" id="596327"/>
    <lineage>
        <taxon>Bacteria</taxon>
        <taxon>Pseudomonadati</taxon>
        <taxon>Bacteroidota</taxon>
        <taxon>Bacteroidia</taxon>
        <taxon>Bacteroidales</taxon>
        <taxon>Porphyromonadaceae</taxon>
        <taxon>Porphyromonas</taxon>
    </lineage>
</organism>
<dbReference type="HAMAP" id="MF_00159">
    <property type="entry name" value="IspG"/>
    <property type="match status" value="1"/>
</dbReference>
<name>C2MB93_9PORP</name>
<evidence type="ECO:0000313" key="11">
    <source>
        <dbReference type="Proteomes" id="UP000003303"/>
    </source>
</evidence>
<keyword evidence="2 7" id="KW-0479">Metal-binding</keyword>
<dbReference type="InterPro" id="IPR058579">
    <property type="entry name" value="IspG_C"/>
</dbReference>
<dbReference type="EC" id="1.17.7.3" evidence="7"/>
<keyword evidence="5 7" id="KW-0411">Iron-sulfur</keyword>
<dbReference type="InterPro" id="IPR045854">
    <property type="entry name" value="NO2/SO3_Rdtase_4Fe4S_sf"/>
</dbReference>
<feature type="binding site" evidence="7">
    <location>
        <position position="501"/>
    </location>
    <ligand>
        <name>[4Fe-4S] cluster</name>
        <dbReference type="ChEBI" id="CHEBI:49883"/>
    </ligand>
</feature>
<feature type="binding site" evidence="7">
    <location>
        <position position="504"/>
    </location>
    <ligand>
        <name>[4Fe-4S] cluster</name>
        <dbReference type="ChEBI" id="CHEBI:49883"/>
    </ligand>
</feature>
<dbReference type="SUPFAM" id="SSF56014">
    <property type="entry name" value="Nitrite and sulphite reductase 4Fe-4S domain-like"/>
    <property type="match status" value="1"/>
</dbReference>
<dbReference type="PIRSF" id="PIRSF037336">
    <property type="entry name" value="IspG_like"/>
    <property type="match status" value="1"/>
</dbReference>
<evidence type="ECO:0000259" key="8">
    <source>
        <dbReference type="Pfam" id="PF04551"/>
    </source>
</evidence>
<evidence type="ECO:0000256" key="6">
    <source>
        <dbReference type="ARBA" id="ARBA00023229"/>
    </source>
</evidence>
<keyword evidence="11" id="KW-1185">Reference proteome</keyword>
<dbReference type="STRING" id="596327.PORUE0001_0070"/>
<dbReference type="InterPro" id="IPR011005">
    <property type="entry name" value="Dihydropteroate_synth-like_sf"/>
</dbReference>
<dbReference type="Pfam" id="PF04551">
    <property type="entry name" value="GcpE"/>
    <property type="match status" value="1"/>
</dbReference>
<dbReference type="GO" id="GO:0051539">
    <property type="term" value="F:4 iron, 4 sulfur cluster binding"/>
    <property type="evidence" value="ECO:0007669"/>
    <property type="project" value="UniProtKB-UniRule"/>
</dbReference>
<evidence type="ECO:0000256" key="3">
    <source>
        <dbReference type="ARBA" id="ARBA00023002"/>
    </source>
</evidence>
<evidence type="ECO:0000256" key="5">
    <source>
        <dbReference type="ARBA" id="ARBA00023014"/>
    </source>
</evidence>
<gene>
    <name evidence="7 10" type="primary">ispG</name>
    <name evidence="10" type="ORF">PORUE0001_0070</name>
</gene>
<sequence length="596" mass="66043">MEGDTAFVLPPYSFIFAIHTYYHNMSLCRYQRRQSYSVPIGEARLGGESPLLLQSMANVSTMETDLCVAQALRCASEGCQLFRYTAQGVREATNLGVIAEQLRAEGCRMPLVADIHFRSEPAFEALKHVEKVRINPGNFLHQKASLDDETARAEIAEVFGRFVREAQARHRTIRIGVNHGSLSERILARYGNTPEGMVASCMEYLEVCDSLRMRDVVISMKASNVLVMTQAVRLLVERMDALDLHYPLHLGVTEAGAGEDGRVKSCIGIASLLVDGLGDTLRVSLSEEPEAELRFGKKLIAYIDQLATFDQTRPIYGSHTYRSVTRNQAQGAKEELAKYPAVLTLDSDGKALDVGFDARLEETQLAFAEERQTLQVINLDTPMDRLVQHLEDFVAHWDGHSWLELRGAELDYIYKVRYAVDQLSRRGAIPRILLHYASYARGYDDILIDCATQLGSLLLEGIGNAVAFSAVAMSPKARLDLLNGILQAVRIKMTHTEFISCPGCGRTLFDLQQTVAQVKQRLAHLPNLKIGVMGCIVNGPGEMADADYGYVGGGVGKVDLYRGQERLVHGIPSAEAVDHLIELIKSDGKWCDPPQQ</sequence>
<proteinExistence type="inferred from homology"/>
<evidence type="ECO:0000313" key="10">
    <source>
        <dbReference type="EMBL" id="EEK17028.1"/>
    </source>
</evidence>
<keyword evidence="4 7" id="KW-0408">Iron</keyword>
<accession>C2MB93</accession>
<dbReference type="GO" id="GO:0141197">
    <property type="term" value="F:4-hydroxy-3-methylbut-2-enyl-diphosphate synthase activity (flavodoxin)"/>
    <property type="evidence" value="ECO:0007669"/>
    <property type="project" value="UniProtKB-EC"/>
</dbReference>
<comment type="pathway">
    <text evidence="7">Isoprenoid biosynthesis; isopentenyl diphosphate biosynthesis via DXP pathway; isopentenyl diphosphate from 1-deoxy-D-xylulose 5-phosphate: step 5/6.</text>
</comment>
<feature type="binding site" evidence="7">
    <location>
        <position position="535"/>
    </location>
    <ligand>
        <name>[4Fe-4S] cluster</name>
        <dbReference type="ChEBI" id="CHEBI:49883"/>
    </ligand>
</feature>
<dbReference type="GO" id="GO:0019288">
    <property type="term" value="P:isopentenyl diphosphate biosynthetic process, methylerythritol 4-phosphate pathway"/>
    <property type="evidence" value="ECO:0007669"/>
    <property type="project" value="UniProtKB-UniRule"/>
</dbReference>
<evidence type="ECO:0000256" key="4">
    <source>
        <dbReference type="ARBA" id="ARBA00023004"/>
    </source>
</evidence>
<comment type="function">
    <text evidence="7">Converts 2C-methyl-D-erythritol 2,4-cyclodiphosphate (ME-2,4cPP) into 1-hydroxy-2-methyl-2-(E)-butenyl 4-diphosphate.</text>
</comment>
<comment type="cofactor">
    <cofactor evidence="7">
        <name>[4Fe-4S] cluster</name>
        <dbReference type="ChEBI" id="CHEBI:49883"/>
    </cofactor>
    <text evidence="7">Binds 1 [4Fe-4S] cluster.</text>
</comment>
<dbReference type="InterPro" id="IPR058578">
    <property type="entry name" value="IspG_TIM"/>
</dbReference>
<protein>
    <recommendedName>
        <fullName evidence="7">4-hydroxy-3-methylbut-2-en-1-yl diphosphate synthase (flavodoxin)</fullName>
        <ecNumber evidence="7">1.17.7.3</ecNumber>
    </recommendedName>
    <alternativeName>
        <fullName evidence="7">1-hydroxy-2-methyl-2-(E)-butenyl 4-diphosphate synthase</fullName>
    </alternativeName>
</protein>
<dbReference type="GO" id="GO:0016114">
    <property type="term" value="P:terpenoid biosynthetic process"/>
    <property type="evidence" value="ECO:0007669"/>
    <property type="project" value="InterPro"/>
</dbReference>
<dbReference type="AlphaFoldDB" id="C2MB93"/>
<keyword evidence="1 7" id="KW-0004">4Fe-4S</keyword>
<feature type="domain" description="IspG TIM-barrel" evidence="8">
    <location>
        <begin position="37"/>
        <end position="296"/>
    </location>
</feature>
<keyword evidence="3 7" id="KW-0560">Oxidoreductase</keyword>
<comment type="caution">
    <text evidence="10">The sequence shown here is derived from an EMBL/GenBank/DDBJ whole genome shotgun (WGS) entry which is preliminary data.</text>
</comment>
<dbReference type="EMBL" id="ACLR01000120">
    <property type="protein sequence ID" value="EEK17028.1"/>
    <property type="molecule type" value="Genomic_DNA"/>
</dbReference>
<dbReference type="UniPathway" id="UPA00056">
    <property type="reaction ID" value="UER00096"/>
</dbReference>
<feature type="domain" description="IspG C-terminal" evidence="9">
    <location>
        <begin position="497"/>
        <end position="585"/>
    </location>
</feature>
<keyword evidence="6 7" id="KW-0414">Isoprene biosynthesis</keyword>
<evidence type="ECO:0000256" key="2">
    <source>
        <dbReference type="ARBA" id="ARBA00022723"/>
    </source>
</evidence>
<dbReference type="GO" id="GO:0005506">
    <property type="term" value="F:iron ion binding"/>
    <property type="evidence" value="ECO:0007669"/>
    <property type="project" value="InterPro"/>
</dbReference>
<dbReference type="PANTHER" id="PTHR30454:SF0">
    <property type="entry name" value="4-HYDROXY-3-METHYLBUT-2-EN-1-YL DIPHOSPHATE SYNTHASE (FERREDOXIN), CHLOROPLASTIC"/>
    <property type="match status" value="1"/>
</dbReference>
<dbReference type="GO" id="GO:0046429">
    <property type="term" value="F:4-hydroxy-3-methylbut-2-en-1-yl diphosphate synthase activity (ferredoxin)"/>
    <property type="evidence" value="ECO:0007669"/>
    <property type="project" value="UniProtKB-UniRule"/>
</dbReference>
<dbReference type="eggNOG" id="COG0821">
    <property type="taxonomic scope" value="Bacteria"/>
</dbReference>
<evidence type="ECO:0000256" key="1">
    <source>
        <dbReference type="ARBA" id="ARBA00022485"/>
    </source>
</evidence>
<comment type="similarity">
    <text evidence="7">Belongs to the IspG family.</text>
</comment>
<feature type="binding site" evidence="7">
    <location>
        <position position="542"/>
    </location>
    <ligand>
        <name>[4Fe-4S] cluster</name>
        <dbReference type="ChEBI" id="CHEBI:49883"/>
    </ligand>
</feature>
<comment type="catalytic activity">
    <reaction evidence="7">
        <text>(2E)-4-hydroxy-3-methylbut-2-enyl diphosphate + oxidized [flavodoxin] + H2O + 2 H(+) = 2-C-methyl-D-erythritol 2,4-cyclic diphosphate + reduced [flavodoxin]</text>
        <dbReference type="Rhea" id="RHEA:43604"/>
        <dbReference type="Rhea" id="RHEA-COMP:10622"/>
        <dbReference type="Rhea" id="RHEA-COMP:10623"/>
        <dbReference type="ChEBI" id="CHEBI:15377"/>
        <dbReference type="ChEBI" id="CHEBI:15378"/>
        <dbReference type="ChEBI" id="CHEBI:57618"/>
        <dbReference type="ChEBI" id="CHEBI:58210"/>
        <dbReference type="ChEBI" id="CHEBI:58483"/>
        <dbReference type="ChEBI" id="CHEBI:128753"/>
        <dbReference type="EC" id="1.17.7.3"/>
    </reaction>
</comment>
<evidence type="ECO:0000256" key="7">
    <source>
        <dbReference type="HAMAP-Rule" id="MF_00159"/>
    </source>
</evidence>
<dbReference type="InterPro" id="IPR004588">
    <property type="entry name" value="IspG_bac-typ"/>
</dbReference>
<dbReference type="Gene3D" id="3.30.413.10">
    <property type="entry name" value="Sulfite Reductase Hemoprotein, domain 1"/>
    <property type="match status" value="1"/>
</dbReference>
<dbReference type="Proteomes" id="UP000003303">
    <property type="component" value="Unassembled WGS sequence"/>
</dbReference>
<dbReference type="Gene3D" id="3.20.20.20">
    <property type="entry name" value="Dihydropteroate synthase-like"/>
    <property type="match status" value="1"/>
</dbReference>
<reference evidence="10 11" key="1">
    <citation type="submission" date="2009-04" db="EMBL/GenBank/DDBJ databases">
        <authorList>
            <person name="Sebastian Y."/>
            <person name="Madupu R."/>
            <person name="Durkin A.S."/>
            <person name="Torralba M."/>
            <person name="Methe B."/>
            <person name="Sutton G.G."/>
            <person name="Strausberg R.L."/>
            <person name="Nelson K.E."/>
        </authorList>
    </citation>
    <scope>NUCLEOTIDE SEQUENCE [LARGE SCALE GENOMIC DNA]</scope>
    <source>
        <strain evidence="10 11">60-3</strain>
    </source>
</reference>